<dbReference type="SUPFAM" id="SSF54909">
    <property type="entry name" value="Dimeric alpha+beta barrel"/>
    <property type="match status" value="1"/>
</dbReference>
<comment type="similarity">
    <text evidence="1">Belongs to the YciI family.</text>
</comment>
<proteinExistence type="inferred from homology"/>
<dbReference type="EMBL" id="CP107716">
    <property type="protein sequence ID" value="UYQ72192.1"/>
    <property type="molecule type" value="Genomic_DNA"/>
</dbReference>
<protein>
    <submittedName>
        <fullName evidence="3">YciI family protein</fullName>
    </submittedName>
</protein>
<dbReference type="Gene3D" id="3.30.70.1060">
    <property type="entry name" value="Dimeric alpha+beta barrel"/>
    <property type="match status" value="1"/>
</dbReference>
<dbReference type="Proteomes" id="UP001163882">
    <property type="component" value="Chromosome"/>
</dbReference>
<gene>
    <name evidence="3" type="ORF">OF122_19515</name>
</gene>
<feature type="domain" description="YCII-related" evidence="2">
    <location>
        <begin position="1"/>
        <end position="110"/>
    </location>
</feature>
<reference evidence="3" key="1">
    <citation type="submission" date="2022-10" db="EMBL/GenBank/DDBJ databases">
        <title>YIM 151497 complete genome.</title>
        <authorList>
            <person name="Chen X."/>
        </authorList>
    </citation>
    <scope>NUCLEOTIDE SEQUENCE</scope>
    <source>
        <strain evidence="3">YIM 151497</strain>
    </source>
</reference>
<dbReference type="PANTHER" id="PTHR35174">
    <property type="entry name" value="BLL7171 PROTEIN-RELATED"/>
    <property type="match status" value="1"/>
</dbReference>
<evidence type="ECO:0000313" key="3">
    <source>
        <dbReference type="EMBL" id="UYQ72192.1"/>
    </source>
</evidence>
<dbReference type="InterPro" id="IPR011008">
    <property type="entry name" value="Dimeric_a/b-barrel"/>
</dbReference>
<evidence type="ECO:0000259" key="2">
    <source>
        <dbReference type="Pfam" id="PF03795"/>
    </source>
</evidence>
<dbReference type="Pfam" id="PF03795">
    <property type="entry name" value="YCII"/>
    <property type="match status" value="1"/>
</dbReference>
<dbReference type="PANTHER" id="PTHR35174:SF4">
    <property type="entry name" value="BLL7163 PROTEIN"/>
    <property type="match status" value="1"/>
</dbReference>
<keyword evidence="4" id="KW-1185">Reference proteome</keyword>
<evidence type="ECO:0000256" key="1">
    <source>
        <dbReference type="ARBA" id="ARBA00007689"/>
    </source>
</evidence>
<sequence>MRFMVMIKASADTEADVEPQEGLLLEMGKYNEELVKAGILVDGAGLMSSAKGARVQIADGKPIVTDGPFAEIKEVIAGFWIWNCSSLQEAIDWVAKCPIAHGQDRFEIRQMHELEDFATEGEGYEQHKKVEAELAAQKSGA</sequence>
<name>A0ABY6IRW5_9HYPH</name>
<organism evidence="3 4">
    <name type="scientific">Pelagibacterium flavum</name>
    <dbReference type="NCBI Taxonomy" id="2984530"/>
    <lineage>
        <taxon>Bacteria</taxon>
        <taxon>Pseudomonadati</taxon>
        <taxon>Pseudomonadota</taxon>
        <taxon>Alphaproteobacteria</taxon>
        <taxon>Hyphomicrobiales</taxon>
        <taxon>Devosiaceae</taxon>
        <taxon>Pelagibacterium</taxon>
    </lineage>
</organism>
<accession>A0ABY6IRW5</accession>
<evidence type="ECO:0000313" key="4">
    <source>
        <dbReference type="Proteomes" id="UP001163882"/>
    </source>
</evidence>
<dbReference type="InterPro" id="IPR005545">
    <property type="entry name" value="YCII"/>
</dbReference>
<dbReference type="RefSeq" id="WP_264225832.1">
    <property type="nucleotide sequence ID" value="NZ_CP107716.1"/>
</dbReference>